<evidence type="ECO:0000313" key="2">
    <source>
        <dbReference type="Proteomes" id="UP000005143"/>
    </source>
</evidence>
<evidence type="ECO:0008006" key="3">
    <source>
        <dbReference type="Google" id="ProtNLM"/>
    </source>
</evidence>
<dbReference type="Gene3D" id="2.50.20.10">
    <property type="entry name" value="Lipoprotein localisation LolA/LolB/LppX"/>
    <property type="match status" value="1"/>
</dbReference>
<sequence>MTRIPQIDRLPRRVLTPLAVGALVLGGGAAALASSAGGEPAPPPAKSLPRALADTMKSADAPGVTANVGFTSRLIDGSVRGSSGGPLIDGATGTIRVGRGWRLAADLQSGGHRVQVGFDGRRLTVYDHDGKTAYTATAPAGTDQLLSALSAFRASPQMIEMALAAARRFVDVSDPRAGNVAGRPAYTVRVAPKHDGGLLGAIEVAWDPETGTPLRLAVYAHGERQPVLDLAAEDVRVAPVAAEDLRVDVPEGVRTVRIDEAIGDRRPRGRSGPREGAAGDSALEALAGKGGPDLSLLLGGRGGGSGASGLAAVRKAVPFDLVAPAELAGLPRKAVRELRIGNRSGAALVYGDGLGALVVLQTRTGDDPLDLARTGLRLPELAIDGATGRELATPLGTVVSVRRDGVSHLIAGSVPTAAAEAAARQLVGR</sequence>
<reference evidence="1 2" key="1">
    <citation type="journal article" date="2013" name="Biodegradation">
        <title>Quantitative proteomic analysis of ibuprofen-degrading Patulibacter sp. strain I11.</title>
        <authorList>
            <person name="Almeida B."/>
            <person name="Kjeldal H."/>
            <person name="Lolas I."/>
            <person name="Knudsen A.D."/>
            <person name="Carvalho G."/>
            <person name="Nielsen K.L."/>
            <person name="Barreto Crespo M.T."/>
            <person name="Stensballe A."/>
            <person name="Nielsen J.L."/>
        </authorList>
    </citation>
    <scope>NUCLEOTIDE SEQUENCE [LARGE SCALE GENOMIC DNA]</scope>
    <source>
        <strain evidence="1 2">I11</strain>
    </source>
</reference>
<dbReference type="EMBL" id="AGUD01000097">
    <property type="protein sequence ID" value="EHN11523.1"/>
    <property type="molecule type" value="Genomic_DNA"/>
</dbReference>
<protein>
    <recommendedName>
        <fullName evidence="3">MucB/RseB N-terminal domain-containing protein</fullName>
    </recommendedName>
</protein>
<dbReference type="AlphaFoldDB" id="H0E481"/>
<evidence type="ECO:0000313" key="1">
    <source>
        <dbReference type="EMBL" id="EHN11523.1"/>
    </source>
</evidence>
<dbReference type="RefSeq" id="WP_007573048.1">
    <property type="nucleotide sequence ID" value="NZ_AGUD01000097.1"/>
</dbReference>
<name>H0E481_9ACTN</name>
<dbReference type="Proteomes" id="UP000005143">
    <property type="component" value="Unassembled WGS sequence"/>
</dbReference>
<accession>H0E481</accession>
<dbReference type="OrthoDB" id="4822274at2"/>
<organism evidence="1 2">
    <name type="scientific">Patulibacter medicamentivorans</name>
    <dbReference type="NCBI Taxonomy" id="1097667"/>
    <lineage>
        <taxon>Bacteria</taxon>
        <taxon>Bacillati</taxon>
        <taxon>Actinomycetota</taxon>
        <taxon>Thermoleophilia</taxon>
        <taxon>Solirubrobacterales</taxon>
        <taxon>Patulibacteraceae</taxon>
        <taxon>Patulibacter</taxon>
    </lineage>
</organism>
<comment type="caution">
    <text evidence="1">The sequence shown here is derived from an EMBL/GenBank/DDBJ whole genome shotgun (WGS) entry which is preliminary data.</text>
</comment>
<keyword evidence="2" id="KW-1185">Reference proteome</keyword>
<gene>
    <name evidence="1" type="ORF">PAI11_16080</name>
</gene>
<proteinExistence type="predicted"/>